<accession>A0A1A8AQC1</accession>
<feature type="non-terminal residue" evidence="1">
    <location>
        <position position="45"/>
    </location>
</feature>
<name>A0A1A8AQC1_NOTFU</name>
<gene>
    <name evidence="1" type="primary">Nfu_g_1_006346</name>
</gene>
<protein>
    <submittedName>
        <fullName evidence="1">Uncharacterized protein</fullName>
    </submittedName>
</protein>
<dbReference type="EMBL" id="HADY01018852">
    <property type="protein sequence ID" value="SBP57337.1"/>
    <property type="molecule type" value="Transcribed_RNA"/>
</dbReference>
<evidence type="ECO:0000313" key="1">
    <source>
        <dbReference type="EMBL" id="SBP57337.1"/>
    </source>
</evidence>
<proteinExistence type="predicted"/>
<reference evidence="1" key="2">
    <citation type="submission" date="2016-06" db="EMBL/GenBank/DDBJ databases">
        <title>The genome of a short-lived fish provides insights into sex chromosome evolution and the genetic control of aging.</title>
        <authorList>
            <person name="Reichwald K."/>
            <person name="Felder M."/>
            <person name="Petzold A."/>
            <person name="Koch P."/>
            <person name="Groth M."/>
            <person name="Platzer M."/>
        </authorList>
    </citation>
    <scope>NUCLEOTIDE SEQUENCE</scope>
    <source>
        <tissue evidence="1">Brain</tissue>
    </source>
</reference>
<feature type="non-terminal residue" evidence="1">
    <location>
        <position position="1"/>
    </location>
</feature>
<sequence>YNETDFLLCLTGELSVFLLSKRPKWGLVTVYNPSHLHTSRFQSQS</sequence>
<reference evidence="1" key="1">
    <citation type="submission" date="2016-05" db="EMBL/GenBank/DDBJ databases">
        <authorList>
            <person name="Lavstsen T."/>
            <person name="Jespersen J.S."/>
        </authorList>
    </citation>
    <scope>NUCLEOTIDE SEQUENCE</scope>
    <source>
        <tissue evidence="1">Brain</tissue>
    </source>
</reference>
<organism evidence="1">
    <name type="scientific">Nothobranchius furzeri</name>
    <name type="common">Turquoise killifish</name>
    <dbReference type="NCBI Taxonomy" id="105023"/>
    <lineage>
        <taxon>Eukaryota</taxon>
        <taxon>Metazoa</taxon>
        <taxon>Chordata</taxon>
        <taxon>Craniata</taxon>
        <taxon>Vertebrata</taxon>
        <taxon>Euteleostomi</taxon>
        <taxon>Actinopterygii</taxon>
        <taxon>Neopterygii</taxon>
        <taxon>Teleostei</taxon>
        <taxon>Neoteleostei</taxon>
        <taxon>Acanthomorphata</taxon>
        <taxon>Ovalentaria</taxon>
        <taxon>Atherinomorphae</taxon>
        <taxon>Cyprinodontiformes</taxon>
        <taxon>Nothobranchiidae</taxon>
        <taxon>Nothobranchius</taxon>
    </lineage>
</organism>
<dbReference type="AlphaFoldDB" id="A0A1A8AQC1"/>